<keyword evidence="2" id="KW-0812">Transmembrane</keyword>
<feature type="compositionally biased region" description="Pro residues" evidence="1">
    <location>
        <begin position="346"/>
        <end position="357"/>
    </location>
</feature>
<dbReference type="Gene3D" id="3.60.10.10">
    <property type="entry name" value="Endonuclease/exonuclease/phosphatase"/>
    <property type="match status" value="1"/>
</dbReference>
<dbReference type="PANTHER" id="PTHR45725:SF18">
    <property type="entry name" value="ORC1-LIKE AAA ATPASE DOMAIN-CONTAINING PROTEIN"/>
    <property type="match status" value="1"/>
</dbReference>
<evidence type="ECO:0000313" key="5">
    <source>
        <dbReference type="Proteomes" id="UP000604046"/>
    </source>
</evidence>
<comment type="caution">
    <text evidence="4">The sequence shown here is derived from an EMBL/GenBank/DDBJ whole genome shotgun (WGS) entry which is preliminary data.</text>
</comment>
<gene>
    <name evidence="4" type="ORF">SNAT2548_LOCUS1036</name>
</gene>
<feature type="region of interest" description="Disordered" evidence="1">
    <location>
        <begin position="764"/>
        <end position="805"/>
    </location>
</feature>
<dbReference type="PANTHER" id="PTHR45725">
    <property type="entry name" value="FORMIN HOMOLOGY 2 FAMILY MEMBER"/>
    <property type="match status" value="1"/>
</dbReference>
<feature type="transmembrane region" description="Helical" evidence="2">
    <location>
        <begin position="143"/>
        <end position="161"/>
    </location>
</feature>
<feature type="region of interest" description="Disordered" evidence="1">
    <location>
        <begin position="324"/>
        <end position="406"/>
    </location>
</feature>
<dbReference type="InterPro" id="IPR038765">
    <property type="entry name" value="Papain-like_cys_pep_sf"/>
</dbReference>
<dbReference type="SUPFAM" id="SSF54001">
    <property type="entry name" value="Cysteine proteinases"/>
    <property type="match status" value="1"/>
</dbReference>
<dbReference type="Pfam" id="PF03372">
    <property type="entry name" value="Exo_endo_phos"/>
    <property type="match status" value="1"/>
</dbReference>
<dbReference type="Gene3D" id="3.90.70.80">
    <property type="match status" value="1"/>
</dbReference>
<evidence type="ECO:0000313" key="4">
    <source>
        <dbReference type="EMBL" id="CAE6936258.1"/>
    </source>
</evidence>
<dbReference type="InterPro" id="IPR005135">
    <property type="entry name" value="Endo/exonuclease/phosphatase"/>
</dbReference>
<dbReference type="EMBL" id="CAJNDS010000055">
    <property type="protein sequence ID" value="CAE6936258.1"/>
    <property type="molecule type" value="Genomic_DNA"/>
</dbReference>
<feature type="compositionally biased region" description="Pro residues" evidence="1">
    <location>
        <begin position="384"/>
        <end position="401"/>
    </location>
</feature>
<feature type="domain" description="OTU" evidence="3">
    <location>
        <begin position="825"/>
        <end position="953"/>
    </location>
</feature>
<evidence type="ECO:0000256" key="2">
    <source>
        <dbReference type="SAM" id="Phobius"/>
    </source>
</evidence>
<evidence type="ECO:0000259" key="3">
    <source>
        <dbReference type="PROSITE" id="PS50802"/>
    </source>
</evidence>
<feature type="transmembrane region" description="Helical" evidence="2">
    <location>
        <begin position="101"/>
        <end position="122"/>
    </location>
</feature>
<dbReference type="InterPro" id="IPR036691">
    <property type="entry name" value="Endo/exonu/phosph_ase_sf"/>
</dbReference>
<reference evidence="4" key="1">
    <citation type="submission" date="2021-02" db="EMBL/GenBank/DDBJ databases">
        <authorList>
            <person name="Dougan E. K."/>
            <person name="Rhodes N."/>
            <person name="Thang M."/>
            <person name="Chan C."/>
        </authorList>
    </citation>
    <scope>NUCLEOTIDE SEQUENCE</scope>
</reference>
<dbReference type="GO" id="GO:0003824">
    <property type="term" value="F:catalytic activity"/>
    <property type="evidence" value="ECO:0007669"/>
    <property type="project" value="InterPro"/>
</dbReference>
<dbReference type="CDD" id="cd22744">
    <property type="entry name" value="OTU"/>
    <property type="match status" value="1"/>
</dbReference>
<protein>
    <recommendedName>
        <fullName evidence="3">OTU domain-containing protein</fullName>
    </recommendedName>
</protein>
<dbReference type="InterPro" id="IPR003323">
    <property type="entry name" value="OTU_dom"/>
</dbReference>
<dbReference type="Proteomes" id="UP000604046">
    <property type="component" value="Unassembled WGS sequence"/>
</dbReference>
<sequence>MAMASPREVEPELLDSNGNPAVAHLAGTLASMEPVERDILRATPAWQVLQFFGAGLVWTNQDLYERSFPVDSIQVFWSHSWHGNSYIKRLLLLLLYNGPPAAIAATISALFMMWLQIAGVLPGFSQMSRMAMEQGQETMLVRAPWSALTAGLVFVVVLLLWKPRTLVFVDRVCINQNDKAQKCKGILSIGAFLKCSEQFLLVWDSTYAGWSMEPLHVGPAGRPSSVAAAKTPTRGLVSVALRSLSPVLQRRFDPFRATRVGEATNPGPAGLRRTRRKAKAKDINIGQLLGLLQQLLKMLGGNGAQLAQLAQLAKLLHPGTAEVRSEVTAPPAPAPRKVTLGSPQVEPAPVPAAPTPGPEWQEVRRRKQKPAAQQGDPARASGEPPAPEPSPSAKPSPPKPAPAAALRLRPQDWDSEILSLAQLYAKLDAKTDAVKAVVLATTQEQLEELCTAVAAHANLRVAVMAVTFGDWKWTRHAAEQADHTSVNLQALMGTATVTRKARLHQLGAQNCPKLKQITRKATGVAKPATTEVLRFITDARFVSAQAWAELRTKPAHSIRAWAAAHIPTDVLAVKDMWGFKVAGDVESPRAVLSGLVRVQADKVPMLLALSGRDRWFVSKPGSKDAVSWIKRGTDELHQDYLDRVYAQCKGRGVARGDTSLGVRLTAEEAASRGTVEPIRTYKVWPVPRDWSQETLEHELEQFKMQNLTFLARHPCKGGVKFLYRAKAADVDLAVIEHDKGAIQVVMQHHAPRRGNPVPIKAGRGAFTAPPVQHKPIPAPVPPPAEASQSAAPAEGHERPAAQPAPAKRLAVGAPAPRVHALPEGLTRVSNPGQGDCLFYALEKATGTNKLALRSAICAHLRRHELRYRACWNCLAPTKEDTPLTDFQEYLDALAKPGAWTSLLEVHAAARHLDRPVLIFSDVMPLQVCNRSGKAGQPIMLWYQSAHYELVEGTVPPDALATAIDAQKSGCKGGSAGPDKASDCGFTRASAFSGLTRWTAPAKGQLSLHQSFARATASSCATPVPALSQDSASAVTGLLHVVRTEWTCPICQWCTGHRVYWSQAKSDHIARWHPHLHKVLRCIAQRRNPAFIGPLQPDRHNAVRRRAAKVRSSAAVSRHMQAVKAYDGSHEIARLRIPKPPQATHTKTGKRIKPRVLHPPAVVCVKCTRKAATVQALAALPCLSQGVGGPKRAQLLARMLALVEDDAVPVEDREQAATVFRVLSPPQAAPVRPHSLRRYVWPLGPGPAAFCVVCLRVARKASYLKNTSCPGHVVWSARRHSACAALRAALPHPHPGRDTRIRNLLSLLDPADALPAVSQAVSQAGYTFHVGAQTLNSAGAPYAGVSFLTRWPAQAVTLPAWPDAAGRVAGLRVFRPRARPLLLVGVYLHASDAFAAASLLDMVLPWAASLGEDFCVTGDFNLLKSHWPMSHALAAGQLFDADDVAGDPAQLPGTHRNAEGVLTGRVIDFMLHSASVTVRSRCLVFCLACLSCSIDTALDSRNVDAAWAAISACLAQVVCDSVPAVAPEQATAPRVNPCQPHRKAPTYQSLLERRLRRLARRAAEFARNGGDQGLFVAISRDVKDLSPTFPELASNAWGCPEAAQLPTSLANQQAERDALARLQHWKATTGEDMHRLCQWVRATVPTEPAHQPACDTWTAPLHPQHQAEEAAETWRHMWAPTQLPQPVGFQQLRHLVVPTEEYPLPAVTAASLFARFRASIRKATGLDGWGAAAFVSAGLPACEALAQLWALCLQTAELPAAWRRIR</sequence>
<keyword evidence="2" id="KW-1133">Transmembrane helix</keyword>
<dbReference type="SUPFAM" id="SSF56219">
    <property type="entry name" value="DNase I-like"/>
    <property type="match status" value="1"/>
</dbReference>
<evidence type="ECO:0000256" key="1">
    <source>
        <dbReference type="SAM" id="MobiDB-lite"/>
    </source>
</evidence>
<proteinExistence type="predicted"/>
<keyword evidence="2" id="KW-0472">Membrane</keyword>
<dbReference type="Pfam" id="PF02338">
    <property type="entry name" value="OTU"/>
    <property type="match status" value="1"/>
</dbReference>
<organism evidence="4 5">
    <name type="scientific">Symbiodinium natans</name>
    <dbReference type="NCBI Taxonomy" id="878477"/>
    <lineage>
        <taxon>Eukaryota</taxon>
        <taxon>Sar</taxon>
        <taxon>Alveolata</taxon>
        <taxon>Dinophyceae</taxon>
        <taxon>Suessiales</taxon>
        <taxon>Symbiodiniaceae</taxon>
        <taxon>Symbiodinium</taxon>
    </lineage>
</organism>
<keyword evidence="5" id="KW-1185">Reference proteome</keyword>
<name>A0A812H1E7_9DINO</name>
<dbReference type="InterPro" id="IPR051425">
    <property type="entry name" value="Formin_Homology"/>
</dbReference>
<dbReference type="PROSITE" id="PS50802">
    <property type="entry name" value="OTU"/>
    <property type="match status" value="1"/>
</dbReference>
<feature type="non-terminal residue" evidence="4">
    <location>
        <position position="1"/>
    </location>
</feature>
<accession>A0A812H1E7</accession>